<dbReference type="GeneID" id="16078363"/>
<evidence type="ECO:0000256" key="7">
    <source>
        <dbReference type="ARBA" id="ARBA00023214"/>
    </source>
</evidence>
<dbReference type="GO" id="GO:0005886">
    <property type="term" value="C:plasma membrane"/>
    <property type="evidence" value="ECO:0007669"/>
    <property type="project" value="TreeGrafter"/>
</dbReference>
<evidence type="ECO:0000259" key="11">
    <source>
        <dbReference type="PROSITE" id="PS51371"/>
    </source>
</evidence>
<dbReference type="InterPro" id="IPR000644">
    <property type="entry name" value="CBS_dom"/>
</dbReference>
<evidence type="ECO:0000256" key="8">
    <source>
        <dbReference type="PROSITE-ProRule" id="PRU00703"/>
    </source>
</evidence>
<dbReference type="PANTHER" id="PTHR45711">
    <property type="entry name" value="CHLORIDE CHANNEL PROTEIN"/>
    <property type="match status" value="1"/>
</dbReference>
<feature type="transmembrane region" description="Helical" evidence="9">
    <location>
        <begin position="213"/>
        <end position="233"/>
    </location>
</feature>
<evidence type="ECO:0000256" key="3">
    <source>
        <dbReference type="ARBA" id="ARBA00022692"/>
    </source>
</evidence>
<dbReference type="InterPro" id="IPR046342">
    <property type="entry name" value="CBS_dom_sf"/>
</dbReference>
<feature type="domain" description="CBS" evidence="11">
    <location>
        <begin position="834"/>
        <end position="892"/>
    </location>
</feature>
<evidence type="ECO:0000256" key="5">
    <source>
        <dbReference type="ARBA" id="ARBA00023065"/>
    </source>
</evidence>
<protein>
    <recommendedName>
        <fullName evidence="9">Chloride channel protein</fullName>
    </recommendedName>
</protein>
<dbReference type="Gene3D" id="3.90.1280.20">
    <property type="match status" value="2"/>
</dbReference>
<name>F2TYY9_SALR5</name>
<dbReference type="eggNOG" id="KOG0475">
    <property type="taxonomic scope" value="Eukaryota"/>
</dbReference>
<feature type="transmembrane region" description="Helical" evidence="9">
    <location>
        <begin position="373"/>
        <end position="391"/>
    </location>
</feature>
<dbReference type="STRING" id="946362.F2TYY9"/>
<sequence length="896" mass="98404">MPKKRSSKGRLEEMLDSRRRAEQGNGSRGSHYRGGREDDGTRTGFQNNGRDGNMFVMEEQPFSSSRTHDNPFTSTTAGASSRSRGSNRNSGSRPRRHSLTAQLNASIDLGTGRRTSKVSVNGADGLGPGDDDEDDDEMILLAEEPEHDPVLHRHRSFSPGILGRLGIGRDARPDFRYDDYSTIDWARDTALELKRKKESVRFQGYISQAWDAASGWVLMGAIGVLCGVFAGFIDIGAEWLSDIKEGVCPRAFWLSRKHCCWAEELAEQRDTCELWKSWGEMAGYSIEDDARLAGASFAVRYFAYMGWAALLAGICALLVVRISPYAAGSGIPEVKTILSGFIIRGYFSLWTLAVKALGMVAAVAAGLSLGKEGPLVHVACCCGNALSYLFAKYRLNEAKRREVLSGASAAGVSVAFGAPVGGVLFSLEEVSYYFPHKTMWRSFFAAMVGAVVLSNLNPFLSGHLVKFYVEFDYPWHWFELIPFIIIGVFGGLYGAFFNRFNLNWCSFRNQSALRKYGITEVVCVALVTALLSFPNRFTRSSAADTIAALFSECAPGSVDPLCDDDRSIIMGDLLLACAFKALITIFTFGIKAPAGLFIPTMFVGATFGRVIGMVVEDIVASHESVSMIANACPNPDTCITPGLYAMVGAAATLGGVTRMTVSLVVIMFELTGGLTYILPLMLAVMISKWVGDAFNRDGIYDRHIRLKGFPFLDTKEEFSFATRAVDVMQPPVSADEPPVVLPCDGLTVAGLEDIIRNHTFTGFPIVNNRRDMLPRGYLIRSDALDALAEYKHDPDCDMSAPVQFFEDDAEETSFSRAVGDAMPSEQALDVTAAVHRDVFQVSHTMVMPTVIELFRRMGIRQAIVMREGRLVGILTKKDVIKHMHVMTARHANVQYH</sequence>
<dbReference type="FunFam" id="1.10.3080.10:FF:000011">
    <property type="entry name" value="Chloride channel protein"/>
    <property type="match status" value="1"/>
</dbReference>
<feature type="compositionally biased region" description="Basic and acidic residues" evidence="10">
    <location>
        <begin position="9"/>
        <end position="22"/>
    </location>
</feature>
<evidence type="ECO:0000313" key="12">
    <source>
        <dbReference type="EMBL" id="EGD78813.1"/>
    </source>
</evidence>
<dbReference type="PROSITE" id="PS51371">
    <property type="entry name" value="CBS"/>
    <property type="match status" value="1"/>
</dbReference>
<dbReference type="RefSeq" id="XP_004997769.1">
    <property type="nucleotide sequence ID" value="XM_004997712.1"/>
</dbReference>
<feature type="region of interest" description="Disordered" evidence="10">
    <location>
        <begin position="1"/>
        <end position="135"/>
    </location>
</feature>
<dbReference type="SUPFAM" id="SSF81340">
    <property type="entry name" value="Clc chloride channel"/>
    <property type="match status" value="1"/>
</dbReference>
<dbReference type="KEGG" id="sre:PTSG_01788"/>
<feature type="compositionally biased region" description="Polar residues" evidence="10">
    <location>
        <begin position="61"/>
        <end position="79"/>
    </location>
</feature>
<evidence type="ECO:0000256" key="2">
    <source>
        <dbReference type="ARBA" id="ARBA00022448"/>
    </source>
</evidence>
<dbReference type="EMBL" id="GL832957">
    <property type="protein sequence ID" value="EGD78813.1"/>
    <property type="molecule type" value="Genomic_DNA"/>
</dbReference>
<keyword evidence="7 9" id="KW-0868">Chloride</keyword>
<dbReference type="InterPro" id="IPR001807">
    <property type="entry name" value="ClC"/>
</dbReference>
<evidence type="ECO:0000256" key="9">
    <source>
        <dbReference type="RuleBase" id="RU361221"/>
    </source>
</evidence>
<feature type="transmembrane region" description="Helical" evidence="9">
    <location>
        <begin position="573"/>
        <end position="590"/>
    </location>
</feature>
<evidence type="ECO:0000256" key="10">
    <source>
        <dbReference type="SAM" id="MobiDB-lite"/>
    </source>
</evidence>
<keyword evidence="4 9" id="KW-1133">Transmembrane helix</keyword>
<comment type="subcellular location">
    <subcellularLocation>
        <location evidence="1 9">Membrane</location>
        <topology evidence="1 9">Multi-pass membrane protein</topology>
    </subcellularLocation>
</comment>
<feature type="compositionally biased region" description="Low complexity" evidence="10">
    <location>
        <begin position="80"/>
        <end position="92"/>
    </location>
</feature>
<feature type="transmembrane region" description="Helical" evidence="9">
    <location>
        <begin position="301"/>
        <end position="320"/>
    </location>
</feature>
<feature type="transmembrane region" description="Helical" evidence="9">
    <location>
        <begin position="439"/>
        <end position="456"/>
    </location>
</feature>
<dbReference type="GO" id="GO:0005794">
    <property type="term" value="C:Golgi apparatus"/>
    <property type="evidence" value="ECO:0007669"/>
    <property type="project" value="TreeGrafter"/>
</dbReference>
<dbReference type="Gene3D" id="1.10.3080.10">
    <property type="entry name" value="Clc chloride channel"/>
    <property type="match status" value="1"/>
</dbReference>
<dbReference type="CDD" id="cd03684">
    <property type="entry name" value="ClC_3_like"/>
    <property type="match status" value="1"/>
</dbReference>
<feature type="transmembrane region" description="Helical" evidence="9">
    <location>
        <begin position="636"/>
        <end position="657"/>
    </location>
</feature>
<keyword evidence="5 9" id="KW-0406">Ion transport</keyword>
<dbReference type="InterPro" id="IPR014743">
    <property type="entry name" value="Cl-channel_core"/>
</dbReference>
<proteinExistence type="inferred from homology"/>
<keyword evidence="8" id="KW-0129">CBS domain</keyword>
<keyword evidence="2 9" id="KW-0813">Transport</keyword>
<feature type="transmembrane region" description="Helical" evidence="9">
    <location>
        <begin position="403"/>
        <end position="427"/>
    </location>
</feature>
<dbReference type="InParanoid" id="F2TYY9"/>
<feature type="transmembrane region" description="Helical" evidence="9">
    <location>
        <begin position="596"/>
        <end position="615"/>
    </location>
</feature>
<evidence type="ECO:0000313" key="13">
    <source>
        <dbReference type="Proteomes" id="UP000007799"/>
    </source>
</evidence>
<dbReference type="OrthoDB" id="44789at2759"/>
<dbReference type="Pfam" id="PF00654">
    <property type="entry name" value="Voltage_CLC"/>
    <property type="match status" value="1"/>
</dbReference>
<dbReference type="CDD" id="cd04591">
    <property type="entry name" value="CBS_pair_voltage-gated_CLC_euk_bac"/>
    <property type="match status" value="1"/>
</dbReference>
<dbReference type="Proteomes" id="UP000007799">
    <property type="component" value="Unassembled WGS sequence"/>
</dbReference>
<keyword evidence="6 9" id="KW-0472">Membrane</keyword>
<feature type="transmembrane region" description="Helical" evidence="9">
    <location>
        <begin position="663"/>
        <end position="686"/>
    </location>
</feature>
<dbReference type="GO" id="GO:0005247">
    <property type="term" value="F:voltage-gated chloride channel activity"/>
    <property type="evidence" value="ECO:0007669"/>
    <property type="project" value="TreeGrafter"/>
</dbReference>
<gene>
    <name evidence="12" type="ORF">PTSG_01788</name>
</gene>
<feature type="transmembrane region" description="Helical" evidence="9">
    <location>
        <begin position="477"/>
        <end position="496"/>
    </location>
</feature>
<feature type="transmembrane region" description="Helical" evidence="9">
    <location>
        <begin position="341"/>
        <end position="367"/>
    </location>
</feature>
<comment type="similarity">
    <text evidence="9">Belongs to the chloride channel (TC 2.A.49) family.</text>
</comment>
<organism evidence="13">
    <name type="scientific">Salpingoeca rosetta (strain ATCC 50818 / BSB-021)</name>
    <dbReference type="NCBI Taxonomy" id="946362"/>
    <lineage>
        <taxon>Eukaryota</taxon>
        <taxon>Choanoflagellata</taxon>
        <taxon>Craspedida</taxon>
        <taxon>Salpingoecidae</taxon>
        <taxon>Salpingoeca</taxon>
    </lineage>
</organism>
<dbReference type="GO" id="GO:0005769">
    <property type="term" value="C:early endosome"/>
    <property type="evidence" value="ECO:0007669"/>
    <property type="project" value="TreeGrafter"/>
</dbReference>
<dbReference type="PRINTS" id="PR00762">
    <property type="entry name" value="CLCHANNEL"/>
</dbReference>
<reference evidence="12" key="1">
    <citation type="submission" date="2009-08" db="EMBL/GenBank/DDBJ databases">
        <title>Annotation of Salpingoeca rosetta.</title>
        <authorList>
            <consortium name="The Broad Institute Genome Sequencing Platform"/>
            <person name="Russ C."/>
            <person name="Cuomo C."/>
            <person name="Burger G."/>
            <person name="Gray M.W."/>
            <person name="Holland P.W.H."/>
            <person name="King N."/>
            <person name="Lang F.B.F."/>
            <person name="Roger A.J."/>
            <person name="Ruiz-Trillo I."/>
            <person name="Young S.K."/>
            <person name="Zeng Q."/>
            <person name="Gargeya S."/>
            <person name="Alvarado L."/>
            <person name="Berlin A."/>
            <person name="Chapman S.B."/>
            <person name="Chen Z."/>
            <person name="Freedman E."/>
            <person name="Gellesch M."/>
            <person name="Goldberg J."/>
            <person name="Griggs A."/>
            <person name="Gujja S."/>
            <person name="Heilman E."/>
            <person name="Heiman D."/>
            <person name="Howarth C."/>
            <person name="Mehta T."/>
            <person name="Neiman D."/>
            <person name="Pearson M."/>
            <person name="Roberts A."/>
            <person name="Saif S."/>
            <person name="Shea T."/>
            <person name="Shenoy N."/>
            <person name="Sisk P."/>
            <person name="Stolte C."/>
            <person name="Sykes S."/>
            <person name="White J."/>
            <person name="Yandava C."/>
            <person name="Haas B."/>
            <person name="Nusbaum C."/>
            <person name="Birren B."/>
        </authorList>
    </citation>
    <scope>NUCLEOTIDE SEQUENCE [LARGE SCALE GENOMIC DNA]</scope>
    <source>
        <strain evidence="12">ATCC 50818</strain>
    </source>
</reference>
<evidence type="ECO:0000256" key="4">
    <source>
        <dbReference type="ARBA" id="ARBA00022989"/>
    </source>
</evidence>
<dbReference type="SMART" id="SM00116">
    <property type="entry name" value="CBS"/>
    <property type="match status" value="1"/>
</dbReference>
<dbReference type="AlphaFoldDB" id="F2TYY9"/>
<dbReference type="FunCoup" id="F2TYY9">
    <property type="interactions" value="1412"/>
</dbReference>
<keyword evidence="13" id="KW-1185">Reference proteome</keyword>
<dbReference type="SUPFAM" id="SSF54631">
    <property type="entry name" value="CBS-domain pair"/>
    <property type="match status" value="1"/>
</dbReference>
<dbReference type="OMA" id="MFLKINM"/>
<dbReference type="Pfam" id="PF00571">
    <property type="entry name" value="CBS"/>
    <property type="match status" value="1"/>
</dbReference>
<evidence type="ECO:0000256" key="1">
    <source>
        <dbReference type="ARBA" id="ARBA00004141"/>
    </source>
</evidence>
<accession>F2TYY9</accession>
<evidence type="ECO:0000256" key="6">
    <source>
        <dbReference type="ARBA" id="ARBA00023136"/>
    </source>
</evidence>
<keyword evidence="3 9" id="KW-0812">Transmembrane</keyword>
<dbReference type="PANTHER" id="PTHR45711:SF6">
    <property type="entry name" value="CHLORIDE CHANNEL PROTEIN"/>
    <property type="match status" value="1"/>
</dbReference>